<evidence type="ECO:0000313" key="2">
    <source>
        <dbReference type="Proteomes" id="UP000003860"/>
    </source>
</evidence>
<dbReference type="NCBIfam" id="TIGR04116">
    <property type="entry name" value="CXXX_rpt_assoc"/>
    <property type="match status" value="1"/>
</dbReference>
<dbReference type="InterPro" id="IPR026413">
    <property type="entry name" value="CXXX_rpt_assoc"/>
</dbReference>
<dbReference type="RefSeq" id="WP_004620470.1">
    <property type="nucleotide sequence ID" value="NZ_ACXX02000010.1"/>
</dbReference>
<protein>
    <submittedName>
        <fullName evidence="1">Cytoplasmic protein</fullName>
    </submittedName>
</protein>
<reference evidence="1" key="2">
    <citation type="submission" date="2011-01" db="EMBL/GenBank/DDBJ databases">
        <title>The Non-contiguous Finished genome of Clostridium papyrosolvens.</title>
        <authorList>
            <person name="Lucas S."/>
            <person name="Copeland A."/>
            <person name="Lapidus A."/>
            <person name="Cheng J.-F."/>
            <person name="Goodwin L."/>
            <person name="Pitluck S."/>
            <person name="Misra M."/>
            <person name="Chertkov O."/>
            <person name="Detter J.C."/>
            <person name="Han C."/>
            <person name="Tapia R."/>
            <person name="Land M."/>
            <person name="Hauser L."/>
            <person name="Kyrpides N."/>
            <person name="Ivanova N."/>
            <person name="Pagani I."/>
            <person name="Mouttaki H."/>
            <person name="He Z."/>
            <person name="Zhou J."/>
            <person name="Hemme C.L."/>
            <person name="Woyke T."/>
        </authorList>
    </citation>
    <scope>NUCLEOTIDE SEQUENCE [LARGE SCALE GENOMIC DNA]</scope>
    <source>
        <strain evidence="1">DSM 2782</strain>
    </source>
</reference>
<keyword evidence="2" id="KW-1185">Reference proteome</keyword>
<evidence type="ECO:0000313" key="1">
    <source>
        <dbReference type="EMBL" id="EGD46937.1"/>
    </source>
</evidence>
<dbReference type="STRING" id="588581.Cpap_1132"/>
<sequence length="99" mass="12009">MINEKVGLVTQEEKNKVQELHERILGLEELLISFSNKSNIQEAKNELYEKVVKDIGETKRKLQVWWDEMYEKYNWKTVKNGNWHIDFLTNEFFLEFNNN</sequence>
<gene>
    <name evidence="1" type="ORF">Cpap_1132</name>
</gene>
<dbReference type="EMBL" id="ACXX02000010">
    <property type="protein sequence ID" value="EGD46937.1"/>
    <property type="molecule type" value="Genomic_DNA"/>
</dbReference>
<dbReference type="AlphaFoldDB" id="F1TEZ9"/>
<dbReference type="eggNOG" id="ENOG5033C6X">
    <property type="taxonomic scope" value="Bacteria"/>
</dbReference>
<proteinExistence type="predicted"/>
<comment type="caution">
    <text evidence="1">The sequence shown here is derived from an EMBL/GenBank/DDBJ whole genome shotgun (WGS) entry which is preliminary data.</text>
</comment>
<dbReference type="Proteomes" id="UP000003860">
    <property type="component" value="Unassembled WGS sequence"/>
</dbReference>
<reference evidence="1" key="1">
    <citation type="submission" date="2009-07" db="EMBL/GenBank/DDBJ databases">
        <authorList>
            <consortium name="US DOE Joint Genome Institute (JGI-PGF)"/>
            <person name="Lucas S."/>
            <person name="Copeland A."/>
            <person name="Lapidus A."/>
            <person name="Glavina del Rio T."/>
            <person name="Tice H."/>
            <person name="Bruce D."/>
            <person name="Goodwin L."/>
            <person name="Pitluck S."/>
            <person name="Larimer F."/>
            <person name="Land M.L."/>
            <person name="Mouttaki H."/>
            <person name="He Z."/>
            <person name="Zhou J."/>
            <person name="Hemme C.L."/>
        </authorList>
    </citation>
    <scope>NUCLEOTIDE SEQUENCE</scope>
    <source>
        <strain evidence="1">DSM 2782</strain>
    </source>
</reference>
<organism evidence="1 2">
    <name type="scientific">Ruminiclostridium papyrosolvens DSM 2782</name>
    <dbReference type="NCBI Taxonomy" id="588581"/>
    <lineage>
        <taxon>Bacteria</taxon>
        <taxon>Bacillati</taxon>
        <taxon>Bacillota</taxon>
        <taxon>Clostridia</taxon>
        <taxon>Eubacteriales</taxon>
        <taxon>Oscillospiraceae</taxon>
        <taxon>Ruminiclostridium</taxon>
    </lineage>
</organism>
<name>F1TEZ9_9FIRM</name>
<accession>F1TEZ9</accession>